<reference evidence="5" key="1">
    <citation type="journal article" date="2023" name="Mol. Phylogenet. Evol.">
        <title>Genome-scale phylogeny and comparative genomics of the fungal order Sordariales.</title>
        <authorList>
            <person name="Hensen N."/>
            <person name="Bonometti L."/>
            <person name="Westerberg I."/>
            <person name="Brannstrom I.O."/>
            <person name="Guillou S."/>
            <person name="Cros-Aarteil S."/>
            <person name="Calhoun S."/>
            <person name="Haridas S."/>
            <person name="Kuo A."/>
            <person name="Mondo S."/>
            <person name="Pangilinan J."/>
            <person name="Riley R."/>
            <person name="LaButti K."/>
            <person name="Andreopoulos B."/>
            <person name="Lipzen A."/>
            <person name="Chen C."/>
            <person name="Yan M."/>
            <person name="Daum C."/>
            <person name="Ng V."/>
            <person name="Clum A."/>
            <person name="Steindorff A."/>
            <person name="Ohm R.A."/>
            <person name="Martin F."/>
            <person name="Silar P."/>
            <person name="Natvig D.O."/>
            <person name="Lalanne C."/>
            <person name="Gautier V."/>
            <person name="Ament-Velasquez S.L."/>
            <person name="Kruys A."/>
            <person name="Hutchinson M.I."/>
            <person name="Powell A.J."/>
            <person name="Barry K."/>
            <person name="Miller A.N."/>
            <person name="Grigoriev I.V."/>
            <person name="Debuchy R."/>
            <person name="Gladieux P."/>
            <person name="Hiltunen Thoren M."/>
            <person name="Johannesson H."/>
        </authorList>
    </citation>
    <scope>NUCLEOTIDE SEQUENCE</scope>
    <source>
        <strain evidence="5">SMH4131-1</strain>
    </source>
</reference>
<dbReference type="InterPro" id="IPR002018">
    <property type="entry name" value="CarbesteraseB"/>
</dbReference>
<feature type="chain" id="PRO_5041777075" description="Carboxylic ester hydrolase" evidence="3">
    <location>
        <begin position="20"/>
        <end position="682"/>
    </location>
</feature>
<feature type="signal peptide" evidence="3">
    <location>
        <begin position="1"/>
        <end position="19"/>
    </location>
</feature>
<evidence type="ECO:0000313" key="5">
    <source>
        <dbReference type="EMBL" id="KAK3333579.1"/>
    </source>
</evidence>
<dbReference type="PANTHER" id="PTHR43142:SF3">
    <property type="entry name" value="PUTATIVE (AFU_ORTHOLOGUE AFUA_3G09070)-RELATED"/>
    <property type="match status" value="1"/>
</dbReference>
<reference evidence="5" key="2">
    <citation type="submission" date="2023-06" db="EMBL/GenBank/DDBJ databases">
        <authorList>
            <consortium name="Lawrence Berkeley National Laboratory"/>
            <person name="Haridas S."/>
            <person name="Hensen N."/>
            <person name="Bonometti L."/>
            <person name="Westerberg I."/>
            <person name="Brannstrom I.O."/>
            <person name="Guillou S."/>
            <person name="Cros-Aarteil S."/>
            <person name="Calhoun S."/>
            <person name="Kuo A."/>
            <person name="Mondo S."/>
            <person name="Pangilinan J."/>
            <person name="Riley R."/>
            <person name="Labutti K."/>
            <person name="Andreopoulos B."/>
            <person name="Lipzen A."/>
            <person name="Chen C."/>
            <person name="Yanf M."/>
            <person name="Daum C."/>
            <person name="Ng V."/>
            <person name="Clum A."/>
            <person name="Steindorff A."/>
            <person name="Ohm R."/>
            <person name="Martin F."/>
            <person name="Silar P."/>
            <person name="Natvig D."/>
            <person name="Lalanne C."/>
            <person name="Gautier V."/>
            <person name="Ament-Velasquez S.L."/>
            <person name="Kruys A."/>
            <person name="Hutchinson M.I."/>
            <person name="Powell A.J."/>
            <person name="Barry K."/>
            <person name="Miller A.N."/>
            <person name="Grigoriev I.V."/>
            <person name="Debuchy R."/>
            <person name="Gladieux P."/>
            <person name="Thoren M.H."/>
            <person name="Johannesson H."/>
        </authorList>
    </citation>
    <scope>NUCLEOTIDE SEQUENCE</scope>
    <source>
        <strain evidence="5">SMH4131-1</strain>
    </source>
</reference>
<comment type="caution">
    <text evidence="5">The sequence shown here is derived from an EMBL/GenBank/DDBJ whole genome shotgun (WGS) entry which is preliminary data.</text>
</comment>
<dbReference type="InterPro" id="IPR029058">
    <property type="entry name" value="AB_hydrolase_fold"/>
</dbReference>
<dbReference type="AlphaFoldDB" id="A0AAE0IYH8"/>
<proteinExistence type="inferred from homology"/>
<dbReference type="SUPFAM" id="SSF53474">
    <property type="entry name" value="alpha/beta-Hydrolases"/>
    <property type="match status" value="1"/>
</dbReference>
<organism evidence="5 6">
    <name type="scientific">Cercophora scortea</name>
    <dbReference type="NCBI Taxonomy" id="314031"/>
    <lineage>
        <taxon>Eukaryota</taxon>
        <taxon>Fungi</taxon>
        <taxon>Dikarya</taxon>
        <taxon>Ascomycota</taxon>
        <taxon>Pezizomycotina</taxon>
        <taxon>Sordariomycetes</taxon>
        <taxon>Sordariomycetidae</taxon>
        <taxon>Sordariales</taxon>
        <taxon>Lasiosphaeriaceae</taxon>
        <taxon>Cercophora</taxon>
    </lineage>
</organism>
<evidence type="ECO:0000256" key="2">
    <source>
        <dbReference type="ARBA" id="ARBA00022801"/>
    </source>
</evidence>
<accession>A0AAE0IYH8</accession>
<name>A0AAE0IYH8_9PEZI</name>
<dbReference type="PROSITE" id="PS00122">
    <property type="entry name" value="CARBOXYLESTERASE_B_1"/>
    <property type="match status" value="1"/>
</dbReference>
<evidence type="ECO:0000259" key="4">
    <source>
        <dbReference type="Pfam" id="PF00135"/>
    </source>
</evidence>
<dbReference type="Gene3D" id="3.40.50.1820">
    <property type="entry name" value="alpha/beta hydrolase"/>
    <property type="match status" value="1"/>
</dbReference>
<keyword evidence="3" id="KW-0732">Signal</keyword>
<dbReference type="Pfam" id="PF00135">
    <property type="entry name" value="COesterase"/>
    <property type="match status" value="1"/>
</dbReference>
<dbReference type="PROSITE" id="PS00941">
    <property type="entry name" value="CARBOXYLESTERASE_B_2"/>
    <property type="match status" value="1"/>
</dbReference>
<feature type="domain" description="Carboxylesterase type B" evidence="4">
    <location>
        <begin position="175"/>
        <end position="468"/>
    </location>
</feature>
<dbReference type="InterPro" id="IPR019819">
    <property type="entry name" value="Carboxylesterase_B_CS"/>
</dbReference>
<dbReference type="GO" id="GO:0016787">
    <property type="term" value="F:hydrolase activity"/>
    <property type="evidence" value="ECO:0007669"/>
    <property type="project" value="UniProtKB-KW"/>
</dbReference>
<dbReference type="PANTHER" id="PTHR43142">
    <property type="entry name" value="CARBOXYLIC ESTER HYDROLASE"/>
    <property type="match status" value="1"/>
</dbReference>
<keyword evidence="6" id="KW-1185">Reference proteome</keyword>
<dbReference type="EMBL" id="JAUEPO010000002">
    <property type="protein sequence ID" value="KAK3333579.1"/>
    <property type="molecule type" value="Genomic_DNA"/>
</dbReference>
<keyword evidence="2 3" id="KW-0378">Hydrolase</keyword>
<evidence type="ECO:0000313" key="6">
    <source>
        <dbReference type="Proteomes" id="UP001286456"/>
    </source>
</evidence>
<dbReference type="InterPro" id="IPR019826">
    <property type="entry name" value="Carboxylesterase_B_AS"/>
</dbReference>
<protein>
    <recommendedName>
        <fullName evidence="3">Carboxylic ester hydrolase</fullName>
        <ecNumber evidence="3">3.1.1.-</ecNumber>
    </recommendedName>
</protein>
<comment type="similarity">
    <text evidence="1 3">Belongs to the type-B carboxylesterase/lipase family.</text>
</comment>
<evidence type="ECO:0000256" key="1">
    <source>
        <dbReference type="ARBA" id="ARBA00005964"/>
    </source>
</evidence>
<evidence type="ECO:0000256" key="3">
    <source>
        <dbReference type="RuleBase" id="RU361235"/>
    </source>
</evidence>
<sequence length="682" mass="72580">MSLLWVTAAFAAVLAAAAAAPSPASLKSDLTILINNDLQGPDSPYSTSGVILLGRRSYAEAAAGCEALGEQLWAPELNTASIQSNLDYLRHRGQASNASTFWISPSPSGGNTTRVIDVSGAVVAVADSSVRLPALCTQTAPYSSEKSQDVGARWQVSVDANNQTLTGFRDRLSFRFLGIRFAPQPKRFTYATPFQGSGESASALSYGPQCFQGSSGSEDCLFLNIWTPYLPNPSCGNDKNKKKLLRPVAVWIYGGGFTGGTANDPTFDGGNFASRGDVVQVAVSYRLSTLGFLALSDGVTNGNYALSDQIAALDWVRANIHRFGGDPERVTIFGQSAGAGSVRALMASPKAVGKFAGAIPLSNLGGLAYGATYSRYYTIAQLANVSGNAILAATGCTDATSQVECLRALPAGKLTGLSAVARYLVVDGTYLTAPALELTTGPRLPVHLMMGTTRDDGGAIINYPYTEDTTTYLASQGFTVPSPALFPTPAGPNATLNLYNVSSRLATDGMFRCVDQATVYAGLKSGRLGSAVYYYEFDRTYQTTGWPGTDVCKPPPTATHPLGDPSMPYFRCHSGELYYVFGNLARQGLGMRDDKDLPFQQLVLDSFAAFVREYDPNPDKGWLKARGYGNTLAAVEGRDGVWVPSRAGAMTTRVLDWPARQVGFRELEQCEGLGLGVETYYA</sequence>
<gene>
    <name evidence="5" type="ORF">B0T19DRAFT_129990</name>
</gene>
<dbReference type="Proteomes" id="UP001286456">
    <property type="component" value="Unassembled WGS sequence"/>
</dbReference>
<dbReference type="EC" id="3.1.1.-" evidence="3"/>